<dbReference type="Gene3D" id="3.20.20.370">
    <property type="entry name" value="Glycoside hydrolase/deacetylase"/>
    <property type="match status" value="1"/>
</dbReference>
<dbReference type="InterPro" id="IPR011330">
    <property type="entry name" value="Glyco_hydro/deAcase_b/a-brl"/>
</dbReference>
<proteinExistence type="predicted"/>
<evidence type="ECO:0000259" key="2">
    <source>
        <dbReference type="PROSITE" id="PS51677"/>
    </source>
</evidence>
<feature type="region of interest" description="Disordered" evidence="1">
    <location>
        <begin position="418"/>
        <end position="445"/>
    </location>
</feature>
<evidence type="ECO:0000313" key="4">
    <source>
        <dbReference type="Proteomes" id="UP001234178"/>
    </source>
</evidence>
<dbReference type="InterPro" id="IPR050248">
    <property type="entry name" value="Polysacc_deacetylase_ArnD"/>
</dbReference>
<sequence>MFCAANVACTADTGEDTTGGVSTDGDENKEVSEDELRSSLYTGSALPAKTLAWTVDDGPNRSTVEIAKYLAEQGVPATFFVLGRQVTGTSTRDSWVAKGKPGVTPAMKTVLDTVVGLPVKGSNLPHLIASHTFTPGGPMGSRATAARQGEMRDAMALIEPWLEGRMRLVRTPYGSWSSNVFKDLSAVSGSSTFVGNIFWNAGGDFDCVLNGSTWSCPNGAADWACWKPGKGRPAVSPEVCAAGYLNEIEGRGGKRGVVLTHDVSANSLAMTKIVIPALKAKGYTFVRLDQVPQINADLKAVGATPAPAISTPTAPPATAPACREGGVYCGGIYSKIGGEKGTLYRCVNGKLSIMYHCADTCKSQPSGTPDSCRSDGISETAQALLLWQERRDFDLLLFRVKSSTARTEAVDACDAERRRRARVGAATDEPRLPGPEASRPGSDDVTVKEGGARFRFLQRKPQDPPFKGDCCPRQFVLDGTGERRKRGDEGEAVGGGAEADVDEGERVAGDGVLADAPFDAADVDRHAARVVGLLLSAVDEFCERPQGVYAALVVGAGVGGAPGDANREAAGPFPAGNNRVGAAPASNTSALAAPVTAFRKTPAPPASRPPRRLPRRRRSGRRCGGRQPPPGRGARRRPRRVPPSCRGRPAPDEALHLSDTLRIFPGETPCRGGR</sequence>
<dbReference type="Proteomes" id="UP001234178">
    <property type="component" value="Unassembled WGS sequence"/>
</dbReference>
<gene>
    <name evidence="3" type="ORF">OUZ56_032378</name>
</gene>
<comment type="caution">
    <text evidence="3">The sequence shown here is derived from an EMBL/GenBank/DDBJ whole genome shotgun (WGS) entry which is preliminary data.</text>
</comment>
<reference evidence="3 4" key="1">
    <citation type="journal article" date="2023" name="Nucleic Acids Res.">
        <title>The hologenome of Daphnia magna reveals possible DNA methylation and microbiome-mediated evolution of the host genome.</title>
        <authorList>
            <person name="Chaturvedi A."/>
            <person name="Li X."/>
            <person name="Dhandapani V."/>
            <person name="Marshall H."/>
            <person name="Kissane S."/>
            <person name="Cuenca-Cambronero M."/>
            <person name="Asole G."/>
            <person name="Calvet F."/>
            <person name="Ruiz-Romero M."/>
            <person name="Marangio P."/>
            <person name="Guigo R."/>
            <person name="Rago D."/>
            <person name="Mirbahai L."/>
            <person name="Eastwood N."/>
            <person name="Colbourne J.K."/>
            <person name="Zhou J."/>
            <person name="Mallon E."/>
            <person name="Orsini L."/>
        </authorList>
    </citation>
    <scope>NUCLEOTIDE SEQUENCE [LARGE SCALE GENOMIC DNA]</scope>
    <source>
        <strain evidence="3">LRV0_1</strain>
    </source>
</reference>
<feature type="domain" description="NodB homology" evidence="2">
    <location>
        <begin position="49"/>
        <end position="286"/>
    </location>
</feature>
<keyword evidence="4" id="KW-1185">Reference proteome</keyword>
<dbReference type="CDD" id="cd10917">
    <property type="entry name" value="CE4_NodB_like_6s_7s"/>
    <property type="match status" value="1"/>
</dbReference>
<dbReference type="PANTHER" id="PTHR10587:SF125">
    <property type="entry name" value="POLYSACCHARIDE DEACETYLASE YHEN-RELATED"/>
    <property type="match status" value="1"/>
</dbReference>
<dbReference type="PANTHER" id="PTHR10587">
    <property type="entry name" value="GLYCOSYL TRANSFERASE-RELATED"/>
    <property type="match status" value="1"/>
</dbReference>
<dbReference type="Pfam" id="PF01522">
    <property type="entry name" value="Polysacc_deac_1"/>
    <property type="match status" value="1"/>
</dbReference>
<feature type="region of interest" description="Disordered" evidence="1">
    <location>
        <begin position="595"/>
        <end position="674"/>
    </location>
</feature>
<dbReference type="SUPFAM" id="SSF88713">
    <property type="entry name" value="Glycoside hydrolase/deacetylase"/>
    <property type="match status" value="1"/>
</dbReference>
<feature type="region of interest" description="Disordered" evidence="1">
    <location>
        <begin position="481"/>
        <end position="500"/>
    </location>
</feature>
<evidence type="ECO:0000256" key="1">
    <source>
        <dbReference type="SAM" id="MobiDB-lite"/>
    </source>
</evidence>
<name>A0ABR0B8S8_9CRUS</name>
<dbReference type="InterPro" id="IPR002509">
    <property type="entry name" value="NODB_dom"/>
</dbReference>
<evidence type="ECO:0000313" key="3">
    <source>
        <dbReference type="EMBL" id="KAK4044972.1"/>
    </source>
</evidence>
<dbReference type="PROSITE" id="PS51677">
    <property type="entry name" value="NODB"/>
    <property type="match status" value="1"/>
</dbReference>
<organism evidence="3 4">
    <name type="scientific">Daphnia magna</name>
    <dbReference type="NCBI Taxonomy" id="35525"/>
    <lineage>
        <taxon>Eukaryota</taxon>
        <taxon>Metazoa</taxon>
        <taxon>Ecdysozoa</taxon>
        <taxon>Arthropoda</taxon>
        <taxon>Crustacea</taxon>
        <taxon>Branchiopoda</taxon>
        <taxon>Diplostraca</taxon>
        <taxon>Cladocera</taxon>
        <taxon>Anomopoda</taxon>
        <taxon>Daphniidae</taxon>
        <taxon>Daphnia</taxon>
    </lineage>
</organism>
<protein>
    <recommendedName>
        <fullName evidence="2">NodB homology domain-containing protein</fullName>
    </recommendedName>
</protein>
<accession>A0ABR0B8S8</accession>
<feature type="compositionally biased region" description="Basic residues" evidence="1">
    <location>
        <begin position="609"/>
        <end position="624"/>
    </location>
</feature>
<dbReference type="EMBL" id="JAOYFB010000041">
    <property type="protein sequence ID" value="KAK4044972.1"/>
    <property type="molecule type" value="Genomic_DNA"/>
</dbReference>
<feature type="region of interest" description="Disordered" evidence="1">
    <location>
        <begin position="13"/>
        <end position="34"/>
    </location>
</feature>